<dbReference type="Gene3D" id="3.40.50.2300">
    <property type="match status" value="1"/>
</dbReference>
<dbReference type="Gene3D" id="3.40.930.10">
    <property type="entry name" value="Mannitol-specific EII, Chain A"/>
    <property type="match status" value="1"/>
</dbReference>
<proteinExistence type="predicted"/>
<dbReference type="AlphaFoldDB" id="A0A2V4DL82"/>
<protein>
    <submittedName>
        <fullName evidence="8">Transcription antiterminator BglG</fullName>
    </submittedName>
</protein>
<dbReference type="Gene3D" id="1.10.1790.10">
    <property type="entry name" value="PRD domain"/>
    <property type="match status" value="1"/>
</dbReference>
<dbReference type="InterPro" id="IPR002178">
    <property type="entry name" value="PTS_EIIA_type-2_dom"/>
</dbReference>
<dbReference type="InterPro" id="IPR036634">
    <property type="entry name" value="PRD_sf"/>
</dbReference>
<dbReference type="Pfam" id="PF00359">
    <property type="entry name" value="PTS_EIIA_2"/>
    <property type="match status" value="1"/>
</dbReference>
<organism evidence="8 9">
    <name type="scientific">Gilliamella apis</name>
    <dbReference type="NCBI Taxonomy" id="1970738"/>
    <lineage>
        <taxon>Bacteria</taxon>
        <taxon>Pseudomonadati</taxon>
        <taxon>Pseudomonadota</taxon>
        <taxon>Gammaproteobacteria</taxon>
        <taxon>Orbales</taxon>
        <taxon>Orbaceae</taxon>
        <taxon>Gilliamella</taxon>
    </lineage>
</organism>
<dbReference type="CDD" id="cd05568">
    <property type="entry name" value="PTS_IIB_bgl_like"/>
    <property type="match status" value="1"/>
</dbReference>
<evidence type="ECO:0000256" key="2">
    <source>
        <dbReference type="ARBA" id="ARBA00023015"/>
    </source>
</evidence>
<dbReference type="GO" id="GO:0008982">
    <property type="term" value="F:protein-N(PI)-phosphohistidine-sugar phosphotransferase activity"/>
    <property type="evidence" value="ECO:0007669"/>
    <property type="project" value="InterPro"/>
</dbReference>
<evidence type="ECO:0000259" key="5">
    <source>
        <dbReference type="PROSITE" id="PS51094"/>
    </source>
</evidence>
<dbReference type="InterPro" id="IPR016152">
    <property type="entry name" value="PTrfase/Anion_transptr"/>
</dbReference>
<dbReference type="Gene3D" id="1.10.10.10">
    <property type="entry name" value="Winged helix-like DNA-binding domain superfamily/Winged helix DNA-binding domain"/>
    <property type="match status" value="1"/>
</dbReference>
<dbReference type="SUPFAM" id="SSF55804">
    <property type="entry name" value="Phoshotransferase/anion transport protein"/>
    <property type="match status" value="1"/>
</dbReference>
<dbReference type="Pfam" id="PF00874">
    <property type="entry name" value="PRD"/>
    <property type="match status" value="1"/>
</dbReference>
<dbReference type="PROSITE" id="PS51094">
    <property type="entry name" value="PTS_EIIA_TYPE_2"/>
    <property type="match status" value="1"/>
</dbReference>
<dbReference type="InterPro" id="IPR007737">
    <property type="entry name" value="Mga_HTH"/>
</dbReference>
<feature type="domain" description="PTS EIIA type-2" evidence="5">
    <location>
        <begin position="495"/>
        <end position="634"/>
    </location>
</feature>
<dbReference type="PROSITE" id="PS51099">
    <property type="entry name" value="PTS_EIIB_TYPE_2"/>
    <property type="match status" value="1"/>
</dbReference>
<dbReference type="Pfam" id="PF05043">
    <property type="entry name" value="Mga"/>
    <property type="match status" value="1"/>
</dbReference>
<dbReference type="GO" id="GO:0009401">
    <property type="term" value="P:phosphoenolpyruvate-dependent sugar phosphotransferase system"/>
    <property type="evidence" value="ECO:0007669"/>
    <property type="project" value="InterPro"/>
</dbReference>
<dbReference type="RefSeq" id="WP_110448552.1">
    <property type="nucleotide sequence ID" value="NZ_CP132381.1"/>
</dbReference>
<dbReference type="InterPro" id="IPR011608">
    <property type="entry name" value="PRD"/>
</dbReference>
<keyword evidence="1" id="KW-0677">Repeat</keyword>
<dbReference type="InterPro" id="IPR013011">
    <property type="entry name" value="PTS_EIIB_2"/>
</dbReference>
<dbReference type="PANTHER" id="PTHR30185">
    <property type="entry name" value="CRYPTIC BETA-GLUCOSIDE BGL OPERON ANTITERMINATOR"/>
    <property type="match status" value="1"/>
</dbReference>
<accession>A0A2V4DL82</accession>
<dbReference type="EMBL" id="QGLO01000008">
    <property type="protein sequence ID" value="PXY90028.1"/>
    <property type="molecule type" value="Genomic_DNA"/>
</dbReference>
<dbReference type="InterPro" id="IPR036388">
    <property type="entry name" value="WH-like_DNA-bd_sf"/>
</dbReference>
<sequence length="639" mass="73983">MASKLLFPYQRLAYIFDTIKNELLPQKELANRFTVSIRTIRSDIVALNDVLNKYGAQVDYIKNVGYHLVITDPNLYATIPIVQQIERVPRTNKERVSALLIAFLTQSKSVKLDDIAGEWFLSRNTLQNDVIEVKQYLDKYHLSLDNRPYSGMRLVGEESAIRACLTDILWQHHITGDTINVNRLIQTILSDIDLDYLESVLQNQFERFELKLTSEGQGYLLYCCAVSITRITQGYELVEYQVDNIDSTVIGAAREVSEGFSYFLGSTLSDAEFNYLCVQIMSRTIMESPNQAKSLELFEHILSYINDSYHYNLKQDMKLRQDMLIHISSLLSRIKYQIHTSNPLLHEIKQYYPFAYDITLSALANIPKFTDVKMTEDEISYLAIHIGVALERNYSAGYKRLVQILLVSELGNATLRMIESKIKRDFPHILINRTISYREYEQLTHIEEDFVVSTVRLNEKDKQIVKIAPFPTPYQLEQLGRLSMVDRTMPYIIERFFNEKFFLIIDKPMTQSELFQRVCQRLEKFGYVGQDFYPSVVERESIVSTLIGENIAIPHSVGLLAKKTVVTTILAPQGIEWNKNEIAHVIFLLAISKDEYEDAMRIYNLVVNFVKERSTKRLLNSRNFDDFQAIVKDSFGRLS</sequence>
<dbReference type="InterPro" id="IPR050661">
    <property type="entry name" value="BglG_antiterminators"/>
</dbReference>
<name>A0A2V4DL82_9GAMM</name>
<dbReference type="Proteomes" id="UP000247673">
    <property type="component" value="Unassembled WGS sequence"/>
</dbReference>
<keyword evidence="9" id="KW-1185">Reference proteome</keyword>
<dbReference type="SUPFAM" id="SSF63520">
    <property type="entry name" value="PTS-regulatory domain, PRD"/>
    <property type="match status" value="1"/>
</dbReference>
<dbReference type="GO" id="GO:0006355">
    <property type="term" value="P:regulation of DNA-templated transcription"/>
    <property type="evidence" value="ECO:0007669"/>
    <property type="project" value="InterPro"/>
</dbReference>
<keyword evidence="4" id="KW-0804">Transcription</keyword>
<dbReference type="OrthoDB" id="6628642at2"/>
<feature type="domain" description="PTS EIIB type-2" evidence="6">
    <location>
        <begin position="402"/>
        <end position="491"/>
    </location>
</feature>
<evidence type="ECO:0000256" key="3">
    <source>
        <dbReference type="ARBA" id="ARBA00023159"/>
    </source>
</evidence>
<feature type="domain" description="PRD" evidence="7">
    <location>
        <begin position="289"/>
        <end position="396"/>
    </location>
</feature>
<gene>
    <name evidence="8" type="ORF">DKK78_10360</name>
</gene>
<dbReference type="PROSITE" id="PS51372">
    <property type="entry name" value="PRD_2"/>
    <property type="match status" value="1"/>
</dbReference>
<evidence type="ECO:0000256" key="4">
    <source>
        <dbReference type="ARBA" id="ARBA00023163"/>
    </source>
</evidence>
<keyword evidence="2" id="KW-0805">Transcription regulation</keyword>
<dbReference type="PANTHER" id="PTHR30185:SF13">
    <property type="entry name" value="LICABCH OPERON REGULATOR-RELATED"/>
    <property type="match status" value="1"/>
</dbReference>
<evidence type="ECO:0000259" key="7">
    <source>
        <dbReference type="PROSITE" id="PS51372"/>
    </source>
</evidence>
<reference evidence="8 9" key="1">
    <citation type="submission" date="2018-05" db="EMBL/GenBank/DDBJ databases">
        <title>Reference genomes for bee gut microbiota database.</title>
        <authorList>
            <person name="Ellegaard K.M."/>
        </authorList>
    </citation>
    <scope>NUCLEOTIDE SEQUENCE [LARGE SCALE GENOMIC DNA]</scope>
    <source>
        <strain evidence="8 9">ESL0172</strain>
    </source>
</reference>
<evidence type="ECO:0000256" key="1">
    <source>
        <dbReference type="ARBA" id="ARBA00022737"/>
    </source>
</evidence>
<evidence type="ECO:0000259" key="6">
    <source>
        <dbReference type="PROSITE" id="PS51099"/>
    </source>
</evidence>
<keyword evidence="3" id="KW-0010">Activator</keyword>
<comment type="caution">
    <text evidence="8">The sequence shown here is derived from an EMBL/GenBank/DDBJ whole genome shotgun (WGS) entry which is preliminary data.</text>
</comment>
<evidence type="ECO:0000313" key="8">
    <source>
        <dbReference type="EMBL" id="PXY90028.1"/>
    </source>
</evidence>
<evidence type="ECO:0000313" key="9">
    <source>
        <dbReference type="Proteomes" id="UP000247673"/>
    </source>
</evidence>